<evidence type="ECO:0000256" key="1">
    <source>
        <dbReference type="ARBA" id="ARBA00002508"/>
    </source>
</evidence>
<evidence type="ECO:0000313" key="8">
    <source>
        <dbReference type="EMBL" id="KAA8491214.1"/>
    </source>
</evidence>
<dbReference type="Proteomes" id="UP000324585">
    <property type="component" value="Unassembled WGS sequence"/>
</dbReference>
<dbReference type="Gene3D" id="3.50.20.20">
    <property type="entry name" value="Janus/Ocnus"/>
    <property type="match status" value="1"/>
</dbReference>
<protein>
    <submittedName>
        <fullName evidence="8">14 kDa phosphohistidine phosphatase</fullName>
    </submittedName>
</protein>
<keyword evidence="9" id="KW-1185">Reference proteome</keyword>
<dbReference type="OrthoDB" id="10249612at2759"/>
<feature type="compositionally biased region" description="Basic and acidic residues" evidence="7">
    <location>
        <begin position="1"/>
        <end position="22"/>
    </location>
</feature>
<dbReference type="AlphaFoldDB" id="A0A5J4YKG8"/>
<evidence type="ECO:0000256" key="5">
    <source>
        <dbReference type="PIRSR" id="PIRSR607702-1"/>
    </source>
</evidence>
<evidence type="ECO:0000313" key="9">
    <source>
        <dbReference type="Proteomes" id="UP000324585"/>
    </source>
</evidence>
<accession>A0A5J4YKG8</accession>
<dbReference type="GO" id="GO:0101006">
    <property type="term" value="F:protein histidine phosphatase activity"/>
    <property type="evidence" value="ECO:0007669"/>
    <property type="project" value="TreeGrafter"/>
</dbReference>
<evidence type="ECO:0000256" key="7">
    <source>
        <dbReference type="SAM" id="MobiDB-lite"/>
    </source>
</evidence>
<dbReference type="OMA" id="GRINHEP"/>
<dbReference type="GO" id="GO:0007548">
    <property type="term" value="P:sex differentiation"/>
    <property type="evidence" value="ECO:0007669"/>
    <property type="project" value="UniProtKB-KW"/>
</dbReference>
<organism evidence="8 9">
    <name type="scientific">Porphyridium purpureum</name>
    <name type="common">Red alga</name>
    <name type="synonym">Porphyridium cruentum</name>
    <dbReference type="NCBI Taxonomy" id="35688"/>
    <lineage>
        <taxon>Eukaryota</taxon>
        <taxon>Rhodophyta</taxon>
        <taxon>Bangiophyceae</taxon>
        <taxon>Porphyridiales</taxon>
        <taxon>Porphyridiaceae</taxon>
        <taxon>Porphyridium</taxon>
    </lineage>
</organism>
<reference evidence="9" key="1">
    <citation type="journal article" date="2019" name="Nat. Commun.">
        <title>Expansion of phycobilisome linker gene families in mesophilic red algae.</title>
        <authorList>
            <person name="Lee J."/>
            <person name="Kim D."/>
            <person name="Bhattacharya D."/>
            <person name="Yoon H.S."/>
        </authorList>
    </citation>
    <scope>NUCLEOTIDE SEQUENCE [LARGE SCALE GENOMIC DNA]</scope>
    <source>
        <strain evidence="9">CCMP 1328</strain>
    </source>
</reference>
<evidence type="ECO:0000256" key="2">
    <source>
        <dbReference type="ARBA" id="ARBA00010971"/>
    </source>
</evidence>
<dbReference type="PANTHER" id="PTHR12258">
    <property type="entry name" value="JANUS-A/JANUS-B"/>
    <property type="match status" value="1"/>
</dbReference>
<dbReference type="SUPFAM" id="SSF143724">
    <property type="entry name" value="PHP14-like"/>
    <property type="match status" value="1"/>
</dbReference>
<evidence type="ECO:0000256" key="6">
    <source>
        <dbReference type="PIRSR" id="PIRSR607702-2"/>
    </source>
</evidence>
<proteinExistence type="inferred from homology"/>
<comment type="function">
    <text evidence="1">JanA and janB regulate somatic sex differentiation.</text>
</comment>
<sequence length="166" mass="18302">MASSDDRLDPGERTTTPEERARAAALRKGSTGAAAEKESEAPRRKTVFDTIGSVAIDEDARQKYVLIQIGYDGRTRHLVRGSKHAPYHLDAAEPTLKMLAQSRLPGLSYEVLGGGRIMHDSQKKKINIFGHSYGFPWSNGPLHHVSAALVQESFPDFHIETSDEGY</sequence>
<feature type="binding site" evidence="6">
    <location>
        <position position="63"/>
    </location>
    <ligand>
        <name>substrate</name>
    </ligand>
</feature>
<name>A0A5J4YKG8_PORPP</name>
<evidence type="ECO:0000256" key="4">
    <source>
        <dbReference type="ARBA" id="ARBA00022928"/>
    </source>
</evidence>
<dbReference type="PANTHER" id="PTHR12258:SF5">
    <property type="entry name" value="BCDNA.GH02250-RELATED"/>
    <property type="match status" value="1"/>
</dbReference>
<dbReference type="GO" id="GO:0005829">
    <property type="term" value="C:cytosol"/>
    <property type="evidence" value="ECO:0007669"/>
    <property type="project" value="TreeGrafter"/>
</dbReference>
<feature type="active site" description="Proton acceptor" evidence="5">
    <location>
        <position position="88"/>
    </location>
</feature>
<keyword evidence="3" id="KW-0221">Differentiation</keyword>
<feature type="region of interest" description="Disordered" evidence="7">
    <location>
        <begin position="1"/>
        <end position="43"/>
    </location>
</feature>
<dbReference type="InterPro" id="IPR007702">
    <property type="entry name" value="Janus"/>
</dbReference>
<dbReference type="InterPro" id="IPR038596">
    <property type="entry name" value="Janus_sf"/>
</dbReference>
<evidence type="ECO:0000256" key="3">
    <source>
        <dbReference type="ARBA" id="ARBA00022782"/>
    </source>
</evidence>
<dbReference type="Pfam" id="PF05005">
    <property type="entry name" value="Ocnus"/>
    <property type="match status" value="1"/>
</dbReference>
<dbReference type="EMBL" id="VRMN01000015">
    <property type="protein sequence ID" value="KAA8491214.1"/>
    <property type="molecule type" value="Genomic_DNA"/>
</dbReference>
<keyword evidence="4" id="KW-0726">Sexual differentiation</keyword>
<comment type="similarity">
    <text evidence="2">Belongs to the janus family.</text>
</comment>
<gene>
    <name evidence="8" type="ORF">FVE85_9509</name>
</gene>
<comment type="caution">
    <text evidence="8">The sequence shown here is derived from an EMBL/GenBank/DDBJ whole genome shotgun (WGS) entry which is preliminary data.</text>
</comment>
<dbReference type="GO" id="GO:0030154">
    <property type="term" value="P:cell differentiation"/>
    <property type="evidence" value="ECO:0007669"/>
    <property type="project" value="UniProtKB-KW"/>
</dbReference>